<evidence type="ECO:0000259" key="8">
    <source>
        <dbReference type="Pfam" id="PF03807"/>
    </source>
</evidence>
<dbReference type="GO" id="GO:0055129">
    <property type="term" value="P:L-proline biosynthetic process"/>
    <property type="evidence" value="ECO:0007669"/>
    <property type="project" value="UniProtKB-UniRule"/>
</dbReference>
<dbReference type="AlphaFoldDB" id="A0A8D5G4T2"/>
<dbReference type="InterPro" id="IPR053790">
    <property type="entry name" value="P5CR-like_CS"/>
</dbReference>
<dbReference type="UniPathway" id="UPA00098">
    <property type="reaction ID" value="UER00361"/>
</dbReference>
<comment type="similarity">
    <text evidence="1 4 7">Belongs to the pyrroline-5-carboxylate reductase family.</text>
</comment>
<dbReference type="InterPro" id="IPR000304">
    <property type="entry name" value="Pyrroline-COOH_reductase"/>
</dbReference>
<feature type="binding site" evidence="6">
    <location>
        <begin position="6"/>
        <end position="11"/>
    </location>
    <ligand>
        <name>NADP(+)</name>
        <dbReference type="ChEBI" id="CHEBI:58349"/>
    </ligand>
</feature>
<dbReference type="EMBL" id="AP024110">
    <property type="protein sequence ID" value="BCM25740.1"/>
    <property type="molecule type" value="Genomic_DNA"/>
</dbReference>
<protein>
    <recommendedName>
        <fullName evidence="4 5">Pyrroline-5-carboxylate reductase</fullName>
        <shortName evidence="4">P5C reductase</shortName>
        <shortName evidence="4">P5CR</shortName>
        <ecNumber evidence="4 5">1.5.1.2</ecNumber>
    </recommendedName>
    <alternativeName>
        <fullName evidence="4">PCA reductase</fullName>
    </alternativeName>
</protein>
<evidence type="ECO:0000259" key="9">
    <source>
        <dbReference type="Pfam" id="PF14748"/>
    </source>
</evidence>
<keyword evidence="4 7" id="KW-0028">Amino-acid biosynthesis</keyword>
<dbReference type="Proteomes" id="UP000826722">
    <property type="component" value="Chromosome"/>
</dbReference>
<comment type="pathway">
    <text evidence="4 7">Amino-acid biosynthesis; L-proline biosynthesis; L-proline from L-glutamate 5-semialdehyde: step 1/1.</text>
</comment>
<keyword evidence="4" id="KW-0963">Cytoplasm</keyword>
<evidence type="ECO:0000256" key="1">
    <source>
        <dbReference type="ARBA" id="ARBA00005525"/>
    </source>
</evidence>
<dbReference type="InterPro" id="IPR036291">
    <property type="entry name" value="NAD(P)-bd_dom_sf"/>
</dbReference>
<dbReference type="Gene3D" id="1.10.3730.10">
    <property type="entry name" value="ProC C-terminal domain-like"/>
    <property type="match status" value="1"/>
</dbReference>
<dbReference type="KEGG" id="mpau:ZMTM_19990"/>
<evidence type="ECO:0000256" key="6">
    <source>
        <dbReference type="PIRSR" id="PIRSR000193-1"/>
    </source>
</evidence>
<dbReference type="InterPro" id="IPR008927">
    <property type="entry name" value="6-PGluconate_DH-like_C_sf"/>
</dbReference>
<comment type="subcellular location">
    <subcellularLocation>
        <location evidence="4">Cytoplasm</location>
    </subcellularLocation>
</comment>
<keyword evidence="4 7" id="KW-0641">Proline biosynthesis</keyword>
<sequence>MKISFIGGGNMTRALVTGLKQNGFNTQDINVVEPDAEKRAQLKAEFGVNVSEQLPSVSASDVIVLAVKPQQLRDLSIFLGSLLSKQLVISIAAGIRTHDLARWLGGYQAIIRVMPNTPAQIQAGISALYAMPEVSATQHQQAELILSAVGKVLWLDDEVKMDAVTAISGSGPAYVFYFIEAMQQAALELGLSQDDARNLSLQTFIGASQLAMQSDENPATLRSQVTSKGGTTEQAILTLEAASVKSAIIKAAKAAAEKSADLGDILGKD</sequence>
<gene>
    <name evidence="4 10" type="primary">proC</name>
    <name evidence="10" type="ORF">ZMTM_19990</name>
</gene>
<dbReference type="RefSeq" id="WP_221763801.1">
    <property type="nucleotide sequence ID" value="NZ_AP024110.1"/>
</dbReference>
<dbReference type="PIRSF" id="PIRSF000193">
    <property type="entry name" value="Pyrrol-5-carb_rd"/>
    <property type="match status" value="1"/>
</dbReference>
<dbReference type="InterPro" id="IPR028939">
    <property type="entry name" value="P5C_Rdtase_cat_N"/>
</dbReference>
<comment type="catalytic activity">
    <reaction evidence="4">
        <text>L-proline + NAD(+) = (S)-1-pyrroline-5-carboxylate + NADH + 2 H(+)</text>
        <dbReference type="Rhea" id="RHEA:14105"/>
        <dbReference type="ChEBI" id="CHEBI:15378"/>
        <dbReference type="ChEBI" id="CHEBI:17388"/>
        <dbReference type="ChEBI" id="CHEBI:57540"/>
        <dbReference type="ChEBI" id="CHEBI:57945"/>
        <dbReference type="ChEBI" id="CHEBI:60039"/>
        <dbReference type="EC" id="1.5.1.2"/>
    </reaction>
</comment>
<evidence type="ECO:0000313" key="10">
    <source>
        <dbReference type="EMBL" id="BCM25740.1"/>
    </source>
</evidence>
<dbReference type="PANTHER" id="PTHR11645:SF0">
    <property type="entry name" value="PYRROLINE-5-CARBOXYLATE REDUCTASE 3"/>
    <property type="match status" value="1"/>
</dbReference>
<dbReference type="Pfam" id="PF14748">
    <property type="entry name" value="P5CR_dimer"/>
    <property type="match status" value="1"/>
</dbReference>
<organism evidence="10 11">
    <name type="scientific">Methyloradius palustris</name>
    <dbReference type="NCBI Taxonomy" id="2778876"/>
    <lineage>
        <taxon>Bacteria</taxon>
        <taxon>Pseudomonadati</taxon>
        <taxon>Pseudomonadota</taxon>
        <taxon>Betaproteobacteria</taxon>
        <taxon>Nitrosomonadales</taxon>
        <taxon>Methylophilaceae</taxon>
        <taxon>Methyloradius</taxon>
    </lineage>
</organism>
<proteinExistence type="inferred from homology"/>
<feature type="domain" description="Pyrroline-5-carboxylate reductase dimerisation" evidence="9">
    <location>
        <begin position="158"/>
        <end position="261"/>
    </location>
</feature>
<feature type="binding site" evidence="6">
    <location>
        <begin position="66"/>
        <end position="69"/>
    </location>
    <ligand>
        <name>NADP(+)</name>
        <dbReference type="ChEBI" id="CHEBI:58349"/>
    </ligand>
</feature>
<keyword evidence="11" id="KW-1185">Reference proteome</keyword>
<dbReference type="FunFam" id="1.10.3730.10:FF:000001">
    <property type="entry name" value="Pyrroline-5-carboxylate reductase"/>
    <property type="match status" value="1"/>
</dbReference>
<reference evidence="10" key="1">
    <citation type="journal article" date="2021" name="Arch. Microbiol.">
        <title>Methyloradius palustris gen. nov., sp. nov., a methanol-oxidizing bacterium isolated from snow.</title>
        <authorList>
            <person name="Miyadera T."/>
            <person name="Kojima H."/>
            <person name="Fukui M."/>
        </authorList>
    </citation>
    <scope>NUCLEOTIDE SEQUENCE</scope>
    <source>
        <strain evidence="10">Zm11</strain>
    </source>
</reference>
<comment type="catalytic activity">
    <reaction evidence="4 7">
        <text>L-proline + NADP(+) = (S)-1-pyrroline-5-carboxylate + NADPH + 2 H(+)</text>
        <dbReference type="Rhea" id="RHEA:14109"/>
        <dbReference type="ChEBI" id="CHEBI:15378"/>
        <dbReference type="ChEBI" id="CHEBI:17388"/>
        <dbReference type="ChEBI" id="CHEBI:57783"/>
        <dbReference type="ChEBI" id="CHEBI:58349"/>
        <dbReference type="ChEBI" id="CHEBI:60039"/>
        <dbReference type="EC" id="1.5.1.2"/>
    </reaction>
</comment>
<dbReference type="PANTHER" id="PTHR11645">
    <property type="entry name" value="PYRROLINE-5-CARBOXYLATE REDUCTASE"/>
    <property type="match status" value="1"/>
</dbReference>
<evidence type="ECO:0000313" key="11">
    <source>
        <dbReference type="Proteomes" id="UP000826722"/>
    </source>
</evidence>
<evidence type="ECO:0000256" key="5">
    <source>
        <dbReference type="NCBIfam" id="TIGR00112"/>
    </source>
</evidence>
<evidence type="ECO:0000256" key="4">
    <source>
        <dbReference type="HAMAP-Rule" id="MF_01925"/>
    </source>
</evidence>
<evidence type="ECO:0000256" key="7">
    <source>
        <dbReference type="RuleBase" id="RU003903"/>
    </source>
</evidence>
<dbReference type="SUPFAM" id="SSF51735">
    <property type="entry name" value="NAD(P)-binding Rossmann-fold domains"/>
    <property type="match status" value="1"/>
</dbReference>
<keyword evidence="2 4" id="KW-0521">NADP</keyword>
<feature type="domain" description="Pyrroline-5-carboxylate reductase catalytic N-terminal" evidence="8">
    <location>
        <begin position="2"/>
        <end position="94"/>
    </location>
</feature>
<dbReference type="HAMAP" id="MF_01925">
    <property type="entry name" value="P5C_reductase"/>
    <property type="match status" value="1"/>
</dbReference>
<comment type="function">
    <text evidence="4">Catalyzes the reduction of 1-pyrroline-5-carboxylate (PCA) to L-proline.</text>
</comment>
<dbReference type="InterPro" id="IPR029036">
    <property type="entry name" value="P5CR_dimer"/>
</dbReference>
<name>A0A8D5G4T2_9PROT</name>
<dbReference type="SUPFAM" id="SSF48179">
    <property type="entry name" value="6-phosphogluconate dehydrogenase C-terminal domain-like"/>
    <property type="match status" value="1"/>
</dbReference>
<evidence type="ECO:0000256" key="3">
    <source>
        <dbReference type="ARBA" id="ARBA00023002"/>
    </source>
</evidence>
<dbReference type="Gene3D" id="3.40.50.720">
    <property type="entry name" value="NAD(P)-binding Rossmann-like Domain"/>
    <property type="match status" value="1"/>
</dbReference>
<evidence type="ECO:0000256" key="2">
    <source>
        <dbReference type="ARBA" id="ARBA00022857"/>
    </source>
</evidence>
<dbReference type="PROSITE" id="PS00521">
    <property type="entry name" value="P5CR"/>
    <property type="match status" value="1"/>
</dbReference>
<dbReference type="GO" id="GO:0005737">
    <property type="term" value="C:cytoplasm"/>
    <property type="evidence" value="ECO:0007669"/>
    <property type="project" value="UniProtKB-SubCell"/>
</dbReference>
<dbReference type="NCBIfam" id="TIGR00112">
    <property type="entry name" value="proC"/>
    <property type="match status" value="1"/>
</dbReference>
<keyword evidence="3 4" id="KW-0560">Oxidoreductase</keyword>
<dbReference type="GO" id="GO:0004735">
    <property type="term" value="F:pyrroline-5-carboxylate reductase activity"/>
    <property type="evidence" value="ECO:0007669"/>
    <property type="project" value="UniProtKB-UniRule"/>
</dbReference>
<accession>A0A8D5G4T2</accession>
<dbReference type="EC" id="1.5.1.2" evidence="4 5"/>
<dbReference type="Pfam" id="PF03807">
    <property type="entry name" value="F420_oxidored"/>
    <property type="match status" value="1"/>
</dbReference>